<dbReference type="Proteomes" id="UP000607653">
    <property type="component" value="Unassembled WGS sequence"/>
</dbReference>
<gene>
    <name evidence="1" type="ORF">HUJ06_004146</name>
</gene>
<reference evidence="1 2" key="1">
    <citation type="journal article" date="2020" name="Mol. Biol. Evol.">
        <title>Distinct Expression and Methylation Patterns for Genes with Different Fates following a Single Whole-Genome Duplication in Flowering Plants.</title>
        <authorList>
            <person name="Shi T."/>
            <person name="Rahmani R.S."/>
            <person name="Gugger P.F."/>
            <person name="Wang M."/>
            <person name="Li H."/>
            <person name="Zhang Y."/>
            <person name="Li Z."/>
            <person name="Wang Q."/>
            <person name="Van de Peer Y."/>
            <person name="Marchal K."/>
            <person name="Chen J."/>
        </authorList>
    </citation>
    <scope>NUCLEOTIDE SEQUENCE [LARGE SCALE GENOMIC DNA]</scope>
    <source>
        <tissue evidence="1">Leaf</tissue>
    </source>
</reference>
<evidence type="ECO:0000313" key="2">
    <source>
        <dbReference type="Proteomes" id="UP000607653"/>
    </source>
</evidence>
<sequence length="74" mass="8593">MYDEFIIYRDLVTKHNTLGGFLFNLALLKTLLRSEFQLHNVKQVLPSLVTDLISVQDDAKFLMFFKLTNLALNC</sequence>
<dbReference type="EMBL" id="DUZY01000007">
    <property type="protein sequence ID" value="DAD45916.1"/>
    <property type="molecule type" value="Genomic_DNA"/>
</dbReference>
<proteinExistence type="predicted"/>
<accession>A0A822ZSK8</accession>
<dbReference type="AlphaFoldDB" id="A0A822ZSK8"/>
<protein>
    <submittedName>
        <fullName evidence="1">Uncharacterized protein</fullName>
    </submittedName>
</protein>
<keyword evidence="2" id="KW-1185">Reference proteome</keyword>
<evidence type="ECO:0000313" key="1">
    <source>
        <dbReference type="EMBL" id="DAD45916.1"/>
    </source>
</evidence>
<comment type="caution">
    <text evidence="1">The sequence shown here is derived from an EMBL/GenBank/DDBJ whole genome shotgun (WGS) entry which is preliminary data.</text>
</comment>
<name>A0A822ZSK8_NELNU</name>
<organism evidence="1 2">
    <name type="scientific">Nelumbo nucifera</name>
    <name type="common">Sacred lotus</name>
    <dbReference type="NCBI Taxonomy" id="4432"/>
    <lineage>
        <taxon>Eukaryota</taxon>
        <taxon>Viridiplantae</taxon>
        <taxon>Streptophyta</taxon>
        <taxon>Embryophyta</taxon>
        <taxon>Tracheophyta</taxon>
        <taxon>Spermatophyta</taxon>
        <taxon>Magnoliopsida</taxon>
        <taxon>Proteales</taxon>
        <taxon>Nelumbonaceae</taxon>
        <taxon>Nelumbo</taxon>
    </lineage>
</organism>